<dbReference type="PANTHER" id="PTHR33138:SF30">
    <property type="entry name" value="LEAF RUST 10 DISEASE-RESISTANCE LOCUS RECEPTOR-LIKE PROTEIN KINASE-LIKE 2.7"/>
    <property type="match status" value="1"/>
</dbReference>
<dbReference type="GO" id="GO:0016020">
    <property type="term" value="C:membrane"/>
    <property type="evidence" value="ECO:0007669"/>
    <property type="project" value="UniProtKB-SubCell"/>
</dbReference>
<evidence type="ECO:0000313" key="6">
    <source>
        <dbReference type="Proteomes" id="UP001189624"/>
    </source>
</evidence>
<dbReference type="PANTHER" id="PTHR33138">
    <property type="entry name" value="OS01G0690200 PROTEIN"/>
    <property type="match status" value="1"/>
</dbReference>
<evidence type="ECO:0000256" key="2">
    <source>
        <dbReference type="ARBA" id="ARBA00022729"/>
    </source>
</evidence>
<comment type="subcellular location">
    <subcellularLocation>
        <location evidence="1">Membrane</location>
        <topology evidence="1">Single-pass membrane protein</topology>
    </subcellularLocation>
</comment>
<evidence type="ECO:0000256" key="3">
    <source>
        <dbReference type="SAM" id="SignalP"/>
    </source>
</evidence>
<protein>
    <recommendedName>
        <fullName evidence="4">Wall-associated receptor kinase galacturonan-binding domain-containing protein</fullName>
    </recommendedName>
</protein>
<dbReference type="Pfam" id="PF13947">
    <property type="entry name" value="GUB_WAK_bind"/>
    <property type="match status" value="1"/>
</dbReference>
<evidence type="ECO:0000259" key="4">
    <source>
        <dbReference type="Pfam" id="PF13947"/>
    </source>
</evidence>
<dbReference type="InterPro" id="IPR025287">
    <property type="entry name" value="WAK_GUB"/>
</dbReference>
<organism evidence="5 6">
    <name type="scientific">Sphenostylis stenocarpa</name>
    <dbReference type="NCBI Taxonomy" id="92480"/>
    <lineage>
        <taxon>Eukaryota</taxon>
        <taxon>Viridiplantae</taxon>
        <taxon>Streptophyta</taxon>
        <taxon>Embryophyta</taxon>
        <taxon>Tracheophyta</taxon>
        <taxon>Spermatophyta</taxon>
        <taxon>Magnoliopsida</taxon>
        <taxon>eudicotyledons</taxon>
        <taxon>Gunneridae</taxon>
        <taxon>Pentapetalae</taxon>
        <taxon>rosids</taxon>
        <taxon>fabids</taxon>
        <taxon>Fabales</taxon>
        <taxon>Fabaceae</taxon>
        <taxon>Papilionoideae</taxon>
        <taxon>50 kb inversion clade</taxon>
        <taxon>NPAAA clade</taxon>
        <taxon>indigoferoid/millettioid clade</taxon>
        <taxon>Phaseoleae</taxon>
        <taxon>Sphenostylis</taxon>
    </lineage>
</organism>
<proteinExistence type="predicted"/>
<dbReference type="EMBL" id="OY731405">
    <property type="protein sequence ID" value="CAJ1971753.1"/>
    <property type="molecule type" value="Genomic_DNA"/>
</dbReference>
<feature type="domain" description="Wall-associated receptor kinase galacturonan-binding" evidence="4">
    <location>
        <begin position="27"/>
        <end position="90"/>
    </location>
</feature>
<evidence type="ECO:0000313" key="5">
    <source>
        <dbReference type="EMBL" id="CAJ1971753.1"/>
    </source>
</evidence>
<feature type="chain" id="PRO_5041712666" description="Wall-associated receptor kinase galacturonan-binding domain-containing protein" evidence="3">
    <location>
        <begin position="18"/>
        <end position="304"/>
    </location>
</feature>
<keyword evidence="6" id="KW-1185">Reference proteome</keyword>
<accession>A0AA86VS69</accession>
<dbReference type="Proteomes" id="UP001189624">
    <property type="component" value="Chromosome 8"/>
</dbReference>
<dbReference type="Gramene" id="rna-AYBTSS11_LOCUS23756">
    <property type="protein sequence ID" value="CAJ1971753.1"/>
    <property type="gene ID" value="gene-AYBTSS11_LOCUS23756"/>
</dbReference>
<dbReference type="GO" id="GO:0030247">
    <property type="term" value="F:polysaccharide binding"/>
    <property type="evidence" value="ECO:0007669"/>
    <property type="project" value="InterPro"/>
</dbReference>
<sequence length="304" mass="35176">MEFLVIFLVFLVQQLCATNEQGNTIDCPPSSCGKIANISRPFRLKSDPTYCGHRKYELSCENNVTVLYLYRGKYHVQAINYHNFTIRVVDPGVEEPSCSSLPRYFLSQSNFSDTYHVHAVDPYRATQNQLFQGSSNQKRLFEHIIYMNCRHPVNDNSKYVNTTPCVKWHSEGYIYAIAGDLKAADFEVGCRIKLVSPTSWWGLDSNPYSYAMMNRALVYGFEMSWMPFACKDHCGNSTHDSCYLHSSTLQLQCSRYCSYIFGTTELECAWLYDIFIVSYFSEDKLKKLYLYVVISHSSFFFILD</sequence>
<gene>
    <name evidence="5" type="ORF">AYBTSS11_LOCUS23756</name>
</gene>
<keyword evidence="2 3" id="KW-0732">Signal</keyword>
<dbReference type="AlphaFoldDB" id="A0AA86VS69"/>
<feature type="signal peptide" evidence="3">
    <location>
        <begin position="1"/>
        <end position="17"/>
    </location>
</feature>
<name>A0AA86VS69_9FABA</name>
<reference evidence="5" key="1">
    <citation type="submission" date="2023-10" db="EMBL/GenBank/DDBJ databases">
        <authorList>
            <person name="Domelevo Entfellner J.-B."/>
        </authorList>
    </citation>
    <scope>NUCLEOTIDE SEQUENCE</scope>
</reference>
<evidence type="ECO:0000256" key="1">
    <source>
        <dbReference type="ARBA" id="ARBA00004167"/>
    </source>
</evidence>